<dbReference type="InterPro" id="IPR004332">
    <property type="entry name" value="Transposase_MuDR"/>
</dbReference>
<dbReference type="AlphaFoldDB" id="A0A444Z8P5"/>
<sequence>MQTLDPAGMHAPEFHEYANTSEENDVAEDGEFRVGMKFGSRESVISTVRSYTIARGVDYLVYESQPQTFYAKCKGYGTRCDWLIRANLIRKKGYSRTE</sequence>
<feature type="region of interest" description="Disordered" evidence="1">
    <location>
        <begin position="1"/>
        <end position="25"/>
    </location>
</feature>
<dbReference type="EMBL" id="SDMP01000015">
    <property type="protein sequence ID" value="RYR10551.1"/>
    <property type="molecule type" value="Genomic_DNA"/>
</dbReference>
<protein>
    <recommendedName>
        <fullName evidence="2">Transposase MuDR plant domain-containing protein</fullName>
    </recommendedName>
</protein>
<proteinExistence type="predicted"/>
<name>A0A444Z8P5_ARAHY</name>
<organism evidence="3 4">
    <name type="scientific">Arachis hypogaea</name>
    <name type="common">Peanut</name>
    <dbReference type="NCBI Taxonomy" id="3818"/>
    <lineage>
        <taxon>Eukaryota</taxon>
        <taxon>Viridiplantae</taxon>
        <taxon>Streptophyta</taxon>
        <taxon>Embryophyta</taxon>
        <taxon>Tracheophyta</taxon>
        <taxon>Spermatophyta</taxon>
        <taxon>Magnoliopsida</taxon>
        <taxon>eudicotyledons</taxon>
        <taxon>Gunneridae</taxon>
        <taxon>Pentapetalae</taxon>
        <taxon>rosids</taxon>
        <taxon>fabids</taxon>
        <taxon>Fabales</taxon>
        <taxon>Fabaceae</taxon>
        <taxon>Papilionoideae</taxon>
        <taxon>50 kb inversion clade</taxon>
        <taxon>dalbergioids sensu lato</taxon>
        <taxon>Dalbergieae</taxon>
        <taxon>Pterocarpus clade</taxon>
        <taxon>Arachis</taxon>
    </lineage>
</organism>
<dbReference type="Pfam" id="PF03108">
    <property type="entry name" value="DBD_Tnp_Mut"/>
    <property type="match status" value="1"/>
</dbReference>
<accession>A0A444Z8P5</accession>
<evidence type="ECO:0000313" key="4">
    <source>
        <dbReference type="Proteomes" id="UP000289738"/>
    </source>
</evidence>
<dbReference type="Proteomes" id="UP000289738">
    <property type="component" value="Chromosome B05"/>
</dbReference>
<gene>
    <name evidence="3" type="ORF">Ahy_B05g078975</name>
</gene>
<feature type="domain" description="Transposase MuDR plant" evidence="2">
    <location>
        <begin position="31"/>
        <end position="90"/>
    </location>
</feature>
<evidence type="ECO:0000256" key="1">
    <source>
        <dbReference type="SAM" id="MobiDB-lite"/>
    </source>
</evidence>
<evidence type="ECO:0000313" key="3">
    <source>
        <dbReference type="EMBL" id="RYR10551.1"/>
    </source>
</evidence>
<reference evidence="3 4" key="1">
    <citation type="submission" date="2019-01" db="EMBL/GenBank/DDBJ databases">
        <title>Sequencing of cultivated peanut Arachis hypogaea provides insights into genome evolution and oil improvement.</title>
        <authorList>
            <person name="Chen X."/>
        </authorList>
    </citation>
    <scope>NUCLEOTIDE SEQUENCE [LARGE SCALE GENOMIC DNA]</scope>
    <source>
        <strain evidence="4">cv. Fuhuasheng</strain>
        <tissue evidence="3">Leaves</tissue>
    </source>
</reference>
<comment type="caution">
    <text evidence="3">The sequence shown here is derived from an EMBL/GenBank/DDBJ whole genome shotgun (WGS) entry which is preliminary data.</text>
</comment>
<keyword evidence="4" id="KW-1185">Reference proteome</keyword>
<evidence type="ECO:0000259" key="2">
    <source>
        <dbReference type="Pfam" id="PF03108"/>
    </source>
</evidence>